<evidence type="ECO:0000256" key="5">
    <source>
        <dbReference type="SAM" id="SignalP"/>
    </source>
</evidence>
<feature type="region of interest" description="Disordered" evidence="4">
    <location>
        <begin position="37"/>
        <end position="56"/>
    </location>
</feature>
<dbReference type="EMBL" id="BMKW01000001">
    <property type="protein sequence ID" value="GGJ00037.1"/>
    <property type="molecule type" value="Genomic_DNA"/>
</dbReference>
<dbReference type="PANTHER" id="PTHR12815:SF42">
    <property type="entry name" value="BACTERIAL SURFACE ANTIGEN (D15) DOMAIN-CONTAINING PROTEIN"/>
    <property type="match status" value="1"/>
</dbReference>
<evidence type="ECO:0000313" key="8">
    <source>
        <dbReference type="Proteomes" id="UP000661507"/>
    </source>
</evidence>
<evidence type="ECO:0000256" key="1">
    <source>
        <dbReference type="ARBA" id="ARBA00004370"/>
    </source>
</evidence>
<keyword evidence="2" id="KW-1134">Transmembrane beta strand</keyword>
<feature type="chain" id="PRO_5037756835" evidence="5">
    <location>
        <begin position="34"/>
        <end position="642"/>
    </location>
</feature>
<dbReference type="RefSeq" id="WP_188965191.1">
    <property type="nucleotide sequence ID" value="NZ_BMKW01000001.1"/>
</dbReference>
<evidence type="ECO:0000256" key="3">
    <source>
        <dbReference type="ARBA" id="ARBA00023136"/>
    </source>
</evidence>
<dbReference type="Gene3D" id="3.10.20.310">
    <property type="entry name" value="membrane protein fhac"/>
    <property type="match status" value="1"/>
</dbReference>
<dbReference type="Proteomes" id="UP000661507">
    <property type="component" value="Unassembled WGS sequence"/>
</dbReference>
<dbReference type="Pfam" id="PF01103">
    <property type="entry name" value="Omp85"/>
    <property type="match status" value="1"/>
</dbReference>
<sequence length="642" mass="68220">MTRRAYPAAPYRTTAHRSAAALFVVLCAAPAFVEGEEAPATTPDEAAAPASTEPPNVDYTAEVRAGDESGLAATAQAVAQTVTLRERAPTDAFGLIGRVRADLPRLQEALRAEGYWGGQVGATIDGLSPEDPALPARLQAARAPVPVVITLTPGPRYSVGRVTITAEPAAYTDVVREAAQAAGFMEGDPARAEAVLAAETAMRDALRNAGHPLAAVAGREITVDHDRRAMDIAWRFAPGPRARFATPDVRGQDRTDTGLLRRTVARQVEGRDYSPAAVERARRALVSLGVFDSVRVEAGTEVGPDGTLPIAFVVSERPLRAVGGTVAYETNFGLAVSVFWEHRNLFGGAERLRLEAEASRISDGSFGNATYRTFATLTLPELFERDYQMVARVGAVKENLEAYDRDAFIASAIAQRRLTERLTAQAGPTFETGRIGRYGVLEDYTLLGFVTGLRYDTTTSLLNPTSGYRINVNATPYYSLLDGTSYVRLQATGSTYLDVTGDQRGVLALRTSVGSALGASFDQITLDKRFYAGGGGSVRGYTYQSIGPRDAGNRPLGGASLLELSAEWRQVISGPWGAVAFVDAGTVSEDQTPGTGTLRVGVGAGLRYLTAIGPIRVDIGVPLNPQQGDPAYGLYVGIGQAF</sequence>
<name>A0A917NIB8_9PROT</name>
<keyword evidence="3" id="KW-0472">Membrane</keyword>
<dbReference type="GO" id="GO:0019867">
    <property type="term" value="C:outer membrane"/>
    <property type="evidence" value="ECO:0007669"/>
    <property type="project" value="InterPro"/>
</dbReference>
<dbReference type="InterPro" id="IPR000184">
    <property type="entry name" value="Bac_surfAg_D15"/>
</dbReference>
<keyword evidence="2" id="KW-0812">Transmembrane</keyword>
<dbReference type="AlphaFoldDB" id="A0A917NIB8"/>
<feature type="compositionally biased region" description="Low complexity" evidence="4">
    <location>
        <begin position="38"/>
        <end position="55"/>
    </location>
</feature>
<protein>
    <submittedName>
        <fullName evidence="7">Membrane protein</fullName>
    </submittedName>
</protein>
<proteinExistence type="predicted"/>
<keyword evidence="5" id="KW-0732">Signal</keyword>
<accession>A0A917NIB8</accession>
<evidence type="ECO:0000256" key="4">
    <source>
        <dbReference type="SAM" id="MobiDB-lite"/>
    </source>
</evidence>
<comment type="subcellular location">
    <subcellularLocation>
        <location evidence="1">Membrane</location>
    </subcellularLocation>
</comment>
<dbReference type="Gene3D" id="2.40.160.50">
    <property type="entry name" value="membrane protein fhac: a member of the omp85/tpsb transporter family"/>
    <property type="match status" value="1"/>
</dbReference>
<dbReference type="PANTHER" id="PTHR12815">
    <property type="entry name" value="SORTING AND ASSEMBLY MACHINERY SAMM50 PROTEIN FAMILY MEMBER"/>
    <property type="match status" value="1"/>
</dbReference>
<comment type="caution">
    <text evidence="7">The sequence shown here is derived from an EMBL/GenBank/DDBJ whole genome shotgun (WGS) entry which is preliminary data.</text>
</comment>
<gene>
    <name evidence="7" type="ORF">GCM10011320_03600</name>
</gene>
<evidence type="ECO:0000313" key="7">
    <source>
        <dbReference type="EMBL" id="GGJ00037.1"/>
    </source>
</evidence>
<reference evidence="7" key="2">
    <citation type="submission" date="2020-09" db="EMBL/GenBank/DDBJ databases">
        <authorList>
            <person name="Sun Q."/>
            <person name="Zhou Y."/>
        </authorList>
    </citation>
    <scope>NUCLEOTIDE SEQUENCE</scope>
    <source>
        <strain evidence="7">CGMCC 1.3617</strain>
    </source>
</reference>
<evidence type="ECO:0000259" key="6">
    <source>
        <dbReference type="Pfam" id="PF01103"/>
    </source>
</evidence>
<organism evidence="7 8">
    <name type="scientific">Neoroseomonas lacus</name>
    <dbReference type="NCBI Taxonomy" id="287609"/>
    <lineage>
        <taxon>Bacteria</taxon>
        <taxon>Pseudomonadati</taxon>
        <taxon>Pseudomonadota</taxon>
        <taxon>Alphaproteobacteria</taxon>
        <taxon>Acetobacterales</taxon>
        <taxon>Acetobacteraceae</taxon>
        <taxon>Neoroseomonas</taxon>
    </lineage>
</organism>
<evidence type="ECO:0000256" key="2">
    <source>
        <dbReference type="ARBA" id="ARBA00022452"/>
    </source>
</evidence>
<reference evidence="7" key="1">
    <citation type="journal article" date="2014" name="Int. J. Syst. Evol. Microbiol.">
        <title>Complete genome sequence of Corynebacterium casei LMG S-19264T (=DSM 44701T), isolated from a smear-ripened cheese.</title>
        <authorList>
            <consortium name="US DOE Joint Genome Institute (JGI-PGF)"/>
            <person name="Walter F."/>
            <person name="Albersmeier A."/>
            <person name="Kalinowski J."/>
            <person name="Ruckert C."/>
        </authorList>
    </citation>
    <scope>NUCLEOTIDE SEQUENCE</scope>
    <source>
        <strain evidence="7">CGMCC 1.3617</strain>
    </source>
</reference>
<feature type="signal peptide" evidence="5">
    <location>
        <begin position="1"/>
        <end position="33"/>
    </location>
</feature>
<keyword evidence="8" id="KW-1185">Reference proteome</keyword>
<dbReference type="InterPro" id="IPR039910">
    <property type="entry name" value="D15-like"/>
</dbReference>
<feature type="domain" description="Bacterial surface antigen (D15)" evidence="6">
    <location>
        <begin position="344"/>
        <end position="642"/>
    </location>
</feature>